<evidence type="ECO:0000313" key="1">
    <source>
        <dbReference type="EMBL" id="NGY03839.1"/>
    </source>
</evidence>
<dbReference type="AlphaFoldDB" id="A0A6M2BP40"/>
<reference evidence="1 2" key="1">
    <citation type="journal article" date="2014" name="Int. J. Syst. Evol. Microbiol.">
        <title>Solimonas terrae sp. nov., isolated from soil.</title>
        <authorList>
            <person name="Kim S.J."/>
            <person name="Moon J.Y."/>
            <person name="Weon H.Y."/>
            <person name="Ahn J.H."/>
            <person name="Chen W.M."/>
            <person name="Kwon S.W."/>
        </authorList>
    </citation>
    <scope>NUCLEOTIDE SEQUENCE [LARGE SCALE GENOMIC DNA]</scope>
    <source>
        <strain evidence="1 2">KIS83-12</strain>
    </source>
</reference>
<keyword evidence="2" id="KW-1185">Reference proteome</keyword>
<sequence length="91" mass="9920">MARCSIAPRIDEESAAVEEKCPFEFNFAPDTFKVGDTVSYRVPSLAGFPFAATITAVHADYIEIVDASEPGKTLRATRESRPVVRNEDALG</sequence>
<proteinExistence type="predicted"/>
<name>A0A6M2BP40_9GAMM</name>
<accession>A0A6M2BP40</accession>
<comment type="caution">
    <text evidence="1">The sequence shown here is derived from an EMBL/GenBank/DDBJ whole genome shotgun (WGS) entry which is preliminary data.</text>
</comment>
<organism evidence="1 2">
    <name type="scientific">Solimonas terrae</name>
    <dbReference type="NCBI Taxonomy" id="1396819"/>
    <lineage>
        <taxon>Bacteria</taxon>
        <taxon>Pseudomonadati</taxon>
        <taxon>Pseudomonadota</taxon>
        <taxon>Gammaproteobacteria</taxon>
        <taxon>Nevskiales</taxon>
        <taxon>Nevskiaceae</taxon>
        <taxon>Solimonas</taxon>
    </lineage>
</organism>
<evidence type="ECO:0000313" key="2">
    <source>
        <dbReference type="Proteomes" id="UP000472676"/>
    </source>
</evidence>
<gene>
    <name evidence="1" type="ORF">G7Y85_03610</name>
</gene>
<dbReference type="Proteomes" id="UP000472676">
    <property type="component" value="Unassembled WGS sequence"/>
</dbReference>
<protein>
    <submittedName>
        <fullName evidence="1">Uncharacterized protein</fullName>
    </submittedName>
</protein>
<dbReference type="EMBL" id="JAAMOW010000002">
    <property type="protein sequence ID" value="NGY03839.1"/>
    <property type="molecule type" value="Genomic_DNA"/>
</dbReference>